<dbReference type="Proteomes" id="UP000279306">
    <property type="component" value="Chromosome"/>
</dbReference>
<feature type="domain" description="Creatinase N-terminal" evidence="2">
    <location>
        <begin position="16"/>
        <end position="150"/>
    </location>
</feature>
<protein>
    <submittedName>
        <fullName evidence="3">Peptidase M24</fullName>
        <ecNumber evidence="3">3.4.-.-</ecNumber>
    </submittedName>
</protein>
<dbReference type="KEGG" id="mauu:NCTC10437_03975"/>
<dbReference type="Pfam" id="PF00557">
    <property type="entry name" value="Peptidase_M24"/>
    <property type="match status" value="1"/>
</dbReference>
<dbReference type="AlphaFoldDB" id="A0A3S4RRQ4"/>
<dbReference type="Pfam" id="PF01321">
    <property type="entry name" value="Creatinase_N"/>
    <property type="match status" value="1"/>
</dbReference>
<proteinExistence type="predicted"/>
<dbReference type="InterPro" id="IPR000587">
    <property type="entry name" value="Creatinase_N"/>
</dbReference>
<dbReference type="InterPro" id="IPR029149">
    <property type="entry name" value="Creatin/AminoP/Spt16_N"/>
</dbReference>
<name>A0A3S4RRQ4_MYCAU</name>
<organism evidence="3 4">
    <name type="scientific">Mycolicibacterium aurum</name>
    <name type="common">Mycobacterium aurum</name>
    <dbReference type="NCBI Taxonomy" id="1791"/>
    <lineage>
        <taxon>Bacteria</taxon>
        <taxon>Bacillati</taxon>
        <taxon>Actinomycetota</taxon>
        <taxon>Actinomycetes</taxon>
        <taxon>Mycobacteriales</taxon>
        <taxon>Mycobacteriaceae</taxon>
        <taxon>Mycolicibacterium</taxon>
    </lineage>
</organism>
<feature type="domain" description="Peptidase M24" evidence="1">
    <location>
        <begin position="158"/>
        <end position="359"/>
    </location>
</feature>
<reference evidence="3 4" key="1">
    <citation type="submission" date="2018-12" db="EMBL/GenBank/DDBJ databases">
        <authorList>
            <consortium name="Pathogen Informatics"/>
        </authorList>
    </citation>
    <scope>NUCLEOTIDE SEQUENCE [LARGE SCALE GENOMIC DNA]</scope>
    <source>
        <strain evidence="3 4">NCTC10437</strain>
    </source>
</reference>
<dbReference type="OrthoDB" id="4504218at2"/>
<dbReference type="PANTHER" id="PTHR46112:SF8">
    <property type="entry name" value="CYTOPLASMIC PEPTIDASE PEPQ-RELATED"/>
    <property type="match status" value="1"/>
</dbReference>
<dbReference type="SUPFAM" id="SSF55920">
    <property type="entry name" value="Creatinase/aminopeptidase"/>
    <property type="match status" value="1"/>
</dbReference>
<keyword evidence="4" id="KW-1185">Reference proteome</keyword>
<evidence type="ECO:0000259" key="1">
    <source>
        <dbReference type="Pfam" id="PF00557"/>
    </source>
</evidence>
<dbReference type="GO" id="GO:0016787">
    <property type="term" value="F:hydrolase activity"/>
    <property type="evidence" value="ECO:0007669"/>
    <property type="project" value="UniProtKB-KW"/>
</dbReference>
<dbReference type="PANTHER" id="PTHR46112">
    <property type="entry name" value="AMINOPEPTIDASE"/>
    <property type="match status" value="1"/>
</dbReference>
<dbReference type="EC" id="3.4.-.-" evidence="3"/>
<dbReference type="CDD" id="cd01066">
    <property type="entry name" value="APP_MetAP"/>
    <property type="match status" value="1"/>
</dbReference>
<dbReference type="Gene3D" id="3.90.230.10">
    <property type="entry name" value="Creatinase/methionine aminopeptidase superfamily"/>
    <property type="match status" value="1"/>
</dbReference>
<accession>A0A3S4RRQ4</accession>
<dbReference type="InterPro" id="IPR036005">
    <property type="entry name" value="Creatinase/aminopeptidase-like"/>
</dbReference>
<dbReference type="Gene3D" id="3.40.350.10">
    <property type="entry name" value="Creatinase/prolidase N-terminal domain"/>
    <property type="match status" value="1"/>
</dbReference>
<dbReference type="InterPro" id="IPR000994">
    <property type="entry name" value="Pept_M24"/>
</dbReference>
<dbReference type="InterPro" id="IPR050659">
    <property type="entry name" value="Peptidase_M24B"/>
</dbReference>
<sequence>MGLEIEADGRELRYSRRERALAQMEIHDLDILVLGRQANVRYISGAPQLWVVGTRPFGPICELVRATGEIHLNSTWDEGIPEEIPHENLYGFAWNPMTLVGILRNIAGADTARRVGTDALTPTFAKLLPMAFPNAELIDAEQAMQAARRIKTPEEVQALRRALLVAEEGVAEGVAALGPGTTEQAIAGAVLQAEAAGGVSTPATQDAAWVTSKEHPWRRAEGDGLVREGDLVAVSAGVLADGYVAEVARTLHVGDSTDAVRALYRRRDDLWDTLLAACRAGRPTCGLLDAYQESGESLPAMPVAHGLGLGFDPPVVAPTLRATAESDHLEEGMVLAVTAYVWEQGVGAVFTRDAVLITADGPEVLSAAPAYRESVHG</sequence>
<gene>
    <name evidence="3" type="ORF">NCTC10437_03975</name>
</gene>
<dbReference type="RefSeq" id="WP_048634421.1">
    <property type="nucleotide sequence ID" value="NZ_CVQQ01000019.1"/>
</dbReference>
<evidence type="ECO:0000313" key="4">
    <source>
        <dbReference type="Proteomes" id="UP000279306"/>
    </source>
</evidence>
<evidence type="ECO:0000313" key="3">
    <source>
        <dbReference type="EMBL" id="VEG56973.1"/>
    </source>
</evidence>
<dbReference type="EMBL" id="LR134356">
    <property type="protein sequence ID" value="VEG56973.1"/>
    <property type="molecule type" value="Genomic_DNA"/>
</dbReference>
<dbReference type="SUPFAM" id="SSF53092">
    <property type="entry name" value="Creatinase/prolidase N-terminal domain"/>
    <property type="match status" value="1"/>
</dbReference>
<evidence type="ECO:0000259" key="2">
    <source>
        <dbReference type="Pfam" id="PF01321"/>
    </source>
</evidence>
<keyword evidence="3" id="KW-0378">Hydrolase</keyword>
<dbReference type="STRING" id="1791.GCA_001049355_04582"/>